<dbReference type="GO" id="GO:0006506">
    <property type="term" value="P:GPI anchor biosynthetic process"/>
    <property type="evidence" value="ECO:0007669"/>
    <property type="project" value="UniProtKB-UniPathway"/>
</dbReference>
<dbReference type="Pfam" id="PF05007">
    <property type="entry name" value="Mannosyl_trans"/>
    <property type="match status" value="1"/>
</dbReference>
<keyword evidence="7 13" id="KW-0808">Transferase</keyword>
<keyword evidence="9 13" id="KW-0256">Endoplasmic reticulum</keyword>
<keyword evidence="10 13" id="KW-1133">Transmembrane helix</keyword>
<evidence type="ECO:0000256" key="12">
    <source>
        <dbReference type="ARBA" id="ARBA00025399"/>
    </source>
</evidence>
<dbReference type="GO" id="GO:0005789">
    <property type="term" value="C:endoplasmic reticulum membrane"/>
    <property type="evidence" value="ECO:0007669"/>
    <property type="project" value="UniProtKB-SubCell"/>
</dbReference>
<name>A0A8H5GQK1_9AGAR</name>
<evidence type="ECO:0000256" key="13">
    <source>
        <dbReference type="RuleBase" id="RU365064"/>
    </source>
</evidence>
<sequence length="472" mass="52812">MKSAGLHHRLPSFHTILLLSAAIRVALILYSEWHDAHSVVKYTDVDYRVFSDAARFLLSPGPGDTNRAQGPLARLLAGPNAPLGLNLTLGDPYTRETYRYTPLLALLLAPNAWLHPSFGKYLFAACDIFNGILIYRLLVSDILPGIARKDTKSPGKDKKGVEEGGRAREHEALATLYSAIHLLNPLVFSISTRGSSESVLALFVLLTLYAALRARWDAAAFMLGLSTHWKIYPLIYGVACLGVIGGGGAATKRPATWRAYLGTWVNWRTVRFGALSAGTFGLLGVGCYLIWGYPFLYESYLYHIHRLDHRHNFSPYFYLTYLTYPAADAPTHDVVPLTLWSRLVHSPLVSFGPQMGLALGMGLVFGRRKQDLVFAWFTQTVVFVIFNKVCTSQYFLWYLLLLPLLLPRLETTRRRALAYLGVWIGTQALWLSEAYKLEFLGRNVFFGLWVRGLVYVLGDAWVLGGIMGDYVP</sequence>
<feature type="transmembrane region" description="Helical" evidence="13">
    <location>
        <begin position="416"/>
        <end position="432"/>
    </location>
</feature>
<accession>A0A8H5GQK1</accession>
<gene>
    <name evidence="14" type="ORF">D9615_009971</name>
</gene>
<proteinExistence type="inferred from homology"/>
<evidence type="ECO:0000256" key="2">
    <source>
        <dbReference type="ARBA" id="ARBA00004687"/>
    </source>
</evidence>
<dbReference type="PANTHER" id="PTHR12886:SF0">
    <property type="entry name" value="GPI MANNOSYLTRANSFERASE 1"/>
    <property type="match status" value="1"/>
</dbReference>
<evidence type="ECO:0000313" key="15">
    <source>
        <dbReference type="Proteomes" id="UP000565441"/>
    </source>
</evidence>
<dbReference type="GO" id="GO:0051751">
    <property type="term" value="F:alpha-1,4-mannosyltransferase activity"/>
    <property type="evidence" value="ECO:0007669"/>
    <property type="project" value="InterPro"/>
</dbReference>
<dbReference type="UniPathway" id="UPA00196"/>
<evidence type="ECO:0000313" key="14">
    <source>
        <dbReference type="EMBL" id="KAF5369191.1"/>
    </source>
</evidence>
<comment type="function">
    <text evidence="12 13">Mannosyltransferase involved in glycosylphosphatidylinositol-anchor biosynthesis. Transfers the first alpha-1,4-mannose to GlcN-acyl-PI during GPI precursor assembly. Required for cell wall integrity.</text>
</comment>
<comment type="subcellular location">
    <subcellularLocation>
        <location evidence="1 13">Endoplasmic reticulum membrane</location>
        <topology evidence="1 13">Multi-pass membrane protein</topology>
    </subcellularLocation>
</comment>
<dbReference type="InterPro" id="IPR007704">
    <property type="entry name" value="PIG-M"/>
</dbReference>
<protein>
    <recommendedName>
        <fullName evidence="4 13">GPI mannosyltransferase 1</fullName>
        <ecNumber evidence="13">2.4.1.-</ecNumber>
    </recommendedName>
    <alternativeName>
        <fullName evidence="13">GPI mannosyltransferase I</fullName>
    </alternativeName>
</protein>
<dbReference type="AlphaFoldDB" id="A0A8H5GQK1"/>
<dbReference type="GO" id="GO:0004376">
    <property type="term" value="F:GPI mannosyltransferase activity"/>
    <property type="evidence" value="ECO:0007669"/>
    <property type="project" value="InterPro"/>
</dbReference>
<evidence type="ECO:0000256" key="8">
    <source>
        <dbReference type="ARBA" id="ARBA00022692"/>
    </source>
</evidence>
<feature type="transmembrane region" description="Helical" evidence="13">
    <location>
        <begin position="373"/>
        <end position="396"/>
    </location>
</feature>
<dbReference type="PANTHER" id="PTHR12886">
    <property type="entry name" value="PIG-M MANNOSYLTRANSFERASE"/>
    <property type="match status" value="1"/>
</dbReference>
<evidence type="ECO:0000256" key="11">
    <source>
        <dbReference type="ARBA" id="ARBA00023136"/>
    </source>
</evidence>
<evidence type="ECO:0000256" key="10">
    <source>
        <dbReference type="ARBA" id="ARBA00022989"/>
    </source>
</evidence>
<feature type="transmembrane region" description="Helical" evidence="13">
    <location>
        <begin position="231"/>
        <end position="251"/>
    </location>
</feature>
<dbReference type="Proteomes" id="UP000565441">
    <property type="component" value="Unassembled WGS sequence"/>
</dbReference>
<dbReference type="EC" id="2.4.1.-" evidence="13"/>
<evidence type="ECO:0000256" key="9">
    <source>
        <dbReference type="ARBA" id="ARBA00022824"/>
    </source>
</evidence>
<keyword evidence="8 13" id="KW-0812">Transmembrane</keyword>
<dbReference type="GO" id="GO:1990529">
    <property type="term" value="C:glycosylphosphatidylinositol-mannosyltransferase I complex"/>
    <property type="evidence" value="ECO:0007669"/>
    <property type="project" value="TreeGrafter"/>
</dbReference>
<evidence type="ECO:0000256" key="1">
    <source>
        <dbReference type="ARBA" id="ARBA00004477"/>
    </source>
</evidence>
<comment type="pathway">
    <text evidence="2 13">Glycolipid biosynthesis; glycosylphosphatidylinositol-anchor biosynthesis.</text>
</comment>
<evidence type="ECO:0000256" key="5">
    <source>
        <dbReference type="ARBA" id="ARBA00022502"/>
    </source>
</evidence>
<keyword evidence="11 13" id="KW-0472">Membrane</keyword>
<feature type="transmembrane region" description="Helical" evidence="13">
    <location>
        <begin position="199"/>
        <end position="216"/>
    </location>
</feature>
<keyword evidence="6 13" id="KW-0328">Glycosyltransferase</keyword>
<organism evidence="14 15">
    <name type="scientific">Tricholomella constricta</name>
    <dbReference type="NCBI Taxonomy" id="117010"/>
    <lineage>
        <taxon>Eukaryota</taxon>
        <taxon>Fungi</taxon>
        <taxon>Dikarya</taxon>
        <taxon>Basidiomycota</taxon>
        <taxon>Agaricomycotina</taxon>
        <taxon>Agaricomycetes</taxon>
        <taxon>Agaricomycetidae</taxon>
        <taxon>Agaricales</taxon>
        <taxon>Tricholomatineae</taxon>
        <taxon>Lyophyllaceae</taxon>
        <taxon>Tricholomella</taxon>
    </lineage>
</organism>
<evidence type="ECO:0000256" key="3">
    <source>
        <dbReference type="ARBA" id="ARBA00011071"/>
    </source>
</evidence>
<feature type="transmembrane region" description="Helical" evidence="13">
    <location>
        <begin position="444"/>
        <end position="467"/>
    </location>
</feature>
<keyword evidence="5 13" id="KW-0337">GPI-anchor biosynthesis</keyword>
<comment type="caution">
    <text evidence="14">The sequence shown here is derived from an EMBL/GenBank/DDBJ whole genome shotgun (WGS) entry which is preliminary data.</text>
</comment>
<comment type="similarity">
    <text evidence="3 13">Belongs to the PIGM family.</text>
</comment>
<keyword evidence="15" id="KW-1185">Reference proteome</keyword>
<reference evidence="14 15" key="1">
    <citation type="journal article" date="2020" name="ISME J.">
        <title>Uncovering the hidden diversity of litter-decomposition mechanisms in mushroom-forming fungi.</title>
        <authorList>
            <person name="Floudas D."/>
            <person name="Bentzer J."/>
            <person name="Ahren D."/>
            <person name="Johansson T."/>
            <person name="Persson P."/>
            <person name="Tunlid A."/>
        </authorList>
    </citation>
    <scope>NUCLEOTIDE SEQUENCE [LARGE SCALE GENOMIC DNA]</scope>
    <source>
        <strain evidence="14 15">CBS 661.87</strain>
    </source>
</reference>
<evidence type="ECO:0000256" key="7">
    <source>
        <dbReference type="ARBA" id="ARBA00022679"/>
    </source>
</evidence>
<dbReference type="EMBL" id="JAACJP010000056">
    <property type="protein sequence ID" value="KAF5369191.1"/>
    <property type="molecule type" value="Genomic_DNA"/>
</dbReference>
<evidence type="ECO:0000256" key="6">
    <source>
        <dbReference type="ARBA" id="ARBA00022676"/>
    </source>
</evidence>
<feature type="transmembrane region" description="Helical" evidence="13">
    <location>
        <begin position="272"/>
        <end position="291"/>
    </location>
</feature>
<dbReference type="OrthoDB" id="1741594at2759"/>
<evidence type="ECO:0000256" key="4">
    <source>
        <dbReference type="ARBA" id="ARBA00013797"/>
    </source>
</evidence>
<feature type="transmembrane region" description="Helical" evidence="13">
    <location>
        <begin position="348"/>
        <end position="366"/>
    </location>
</feature>